<sequence length="138" mass="14578">SAAPFVCRPAFTCSAPVVKTRKKQKFFLTSTILPVSKPVSLPSENLPSMVQPGASAPTIQPDVFTQPDASTQPDELIQPDDPIMPDDPVPDDPVPAVMPGDPMPAVKPDDPMPDDPVPAVMPGDPMPAVEADDPMPDD</sequence>
<feature type="compositionally biased region" description="Low complexity" evidence="1">
    <location>
        <begin position="94"/>
        <end position="106"/>
    </location>
</feature>
<evidence type="ECO:0000256" key="1">
    <source>
        <dbReference type="SAM" id="MobiDB-lite"/>
    </source>
</evidence>
<organism evidence="2 3">
    <name type="scientific">Staurois parvus</name>
    <dbReference type="NCBI Taxonomy" id="386267"/>
    <lineage>
        <taxon>Eukaryota</taxon>
        <taxon>Metazoa</taxon>
        <taxon>Chordata</taxon>
        <taxon>Craniata</taxon>
        <taxon>Vertebrata</taxon>
        <taxon>Euteleostomi</taxon>
        <taxon>Amphibia</taxon>
        <taxon>Batrachia</taxon>
        <taxon>Anura</taxon>
        <taxon>Neobatrachia</taxon>
        <taxon>Ranoidea</taxon>
        <taxon>Ranidae</taxon>
        <taxon>Staurois</taxon>
    </lineage>
</organism>
<accession>A0ABN9FFV6</accession>
<protein>
    <submittedName>
        <fullName evidence="2">Uncharacterized protein</fullName>
    </submittedName>
</protein>
<proteinExistence type="predicted"/>
<comment type="caution">
    <text evidence="2">The sequence shown here is derived from an EMBL/GenBank/DDBJ whole genome shotgun (WGS) entry which is preliminary data.</text>
</comment>
<reference evidence="2" key="1">
    <citation type="submission" date="2023-05" db="EMBL/GenBank/DDBJ databases">
        <authorList>
            <person name="Stuckert A."/>
        </authorList>
    </citation>
    <scope>NUCLEOTIDE SEQUENCE</scope>
</reference>
<feature type="compositionally biased region" description="Low complexity" evidence="1">
    <location>
        <begin position="117"/>
        <end position="129"/>
    </location>
</feature>
<dbReference type="Proteomes" id="UP001162483">
    <property type="component" value="Unassembled WGS sequence"/>
</dbReference>
<feature type="non-terminal residue" evidence="2">
    <location>
        <position position="1"/>
    </location>
</feature>
<feature type="non-terminal residue" evidence="2">
    <location>
        <position position="138"/>
    </location>
</feature>
<feature type="region of interest" description="Disordered" evidence="1">
    <location>
        <begin position="37"/>
        <end position="138"/>
    </location>
</feature>
<gene>
    <name evidence="2" type="ORF">SPARVUS_LOCUS11965890</name>
</gene>
<dbReference type="EMBL" id="CATNWA010016850">
    <property type="protein sequence ID" value="CAI9595884.1"/>
    <property type="molecule type" value="Genomic_DNA"/>
</dbReference>
<evidence type="ECO:0000313" key="3">
    <source>
        <dbReference type="Proteomes" id="UP001162483"/>
    </source>
</evidence>
<evidence type="ECO:0000313" key="2">
    <source>
        <dbReference type="EMBL" id="CAI9595884.1"/>
    </source>
</evidence>
<keyword evidence="3" id="KW-1185">Reference proteome</keyword>
<name>A0ABN9FFV6_9NEOB</name>